<keyword evidence="6 10" id="KW-0547">Nucleotide-binding</keyword>
<evidence type="ECO:0000313" key="13">
    <source>
        <dbReference type="Proteomes" id="UP000039865"/>
    </source>
</evidence>
<keyword evidence="8 10" id="KW-0067">ATP-binding</keyword>
<protein>
    <recommendedName>
        <fullName evidence="10">Adenylyltransferase and sulfurtransferase MOCS3 homolog</fullName>
    </recommendedName>
    <alternativeName>
        <fullName evidence="10">UBA4 homolog</fullName>
    </alternativeName>
    <alternativeName>
        <fullName evidence="10">Ubiquitin-like protein activator 4 homolog</fullName>
    </alternativeName>
    <domain>
        <recommendedName>
            <fullName evidence="10">Adenylyltransferase</fullName>
            <ecNumber evidence="10">2.7.7.-</ecNumber>
        </recommendedName>
    </domain>
    <domain>
        <recommendedName>
            <fullName evidence="10">Sulfurtransferase</fullName>
            <ecNumber evidence="10">2.8.1.-</ecNumber>
        </recommendedName>
    </domain>
</protein>
<keyword evidence="5 10" id="KW-0479">Metal-binding</keyword>
<evidence type="ECO:0000259" key="11">
    <source>
        <dbReference type="PROSITE" id="PS50206"/>
    </source>
</evidence>
<dbReference type="Gene3D" id="3.40.250.10">
    <property type="entry name" value="Rhodanese-like domain"/>
    <property type="match status" value="1"/>
</dbReference>
<dbReference type="InParanoid" id="A0A077ZZ82"/>
<reference evidence="12 13" key="1">
    <citation type="submission" date="2014-06" db="EMBL/GenBank/DDBJ databases">
        <authorList>
            <person name="Swart Estienne"/>
        </authorList>
    </citation>
    <scope>NUCLEOTIDE SEQUENCE [LARGE SCALE GENOMIC DNA]</scope>
    <source>
        <strain evidence="12 13">130c</strain>
    </source>
</reference>
<feature type="domain" description="Rhodanese" evidence="11">
    <location>
        <begin position="307"/>
        <end position="400"/>
    </location>
</feature>
<evidence type="ECO:0000256" key="9">
    <source>
        <dbReference type="ARBA" id="ARBA00023268"/>
    </source>
</evidence>
<dbReference type="EMBL" id="CCKQ01002703">
    <property type="protein sequence ID" value="CDW73808.1"/>
    <property type="molecule type" value="Genomic_DNA"/>
</dbReference>
<dbReference type="GO" id="GO:0005524">
    <property type="term" value="F:ATP binding"/>
    <property type="evidence" value="ECO:0007669"/>
    <property type="project" value="UniProtKB-KW"/>
</dbReference>
<dbReference type="GO" id="GO:0042292">
    <property type="term" value="F:URM1 activating enzyme activity"/>
    <property type="evidence" value="ECO:0007669"/>
    <property type="project" value="TreeGrafter"/>
</dbReference>
<dbReference type="Pfam" id="PF00899">
    <property type="entry name" value="ThiF"/>
    <property type="match status" value="1"/>
</dbReference>
<comment type="similarity">
    <text evidence="10">In the N-terminal section; belongs to the HesA/MoeB/ThiF family. UBA4 subfamily.</text>
</comment>
<dbReference type="PANTHER" id="PTHR10953:SF102">
    <property type="entry name" value="ADENYLYLTRANSFERASE AND SULFURTRANSFERASE MOCS3"/>
    <property type="match status" value="1"/>
</dbReference>
<keyword evidence="9 10" id="KW-0511">Multifunctional enzyme</keyword>
<proteinExistence type="inferred from homology"/>
<dbReference type="HAMAP" id="MF_03049">
    <property type="entry name" value="MOCS3_Uba4"/>
    <property type="match status" value="1"/>
</dbReference>
<evidence type="ECO:0000256" key="4">
    <source>
        <dbReference type="ARBA" id="ARBA00022694"/>
    </source>
</evidence>
<evidence type="ECO:0000256" key="6">
    <source>
        <dbReference type="ARBA" id="ARBA00022741"/>
    </source>
</evidence>
<gene>
    <name evidence="12" type="primary">Contig6672.g7140</name>
    <name evidence="12" type="ORF">STYLEM_2796</name>
</gene>
<keyword evidence="4 10" id="KW-0819">tRNA processing</keyword>
<evidence type="ECO:0000256" key="1">
    <source>
        <dbReference type="ARBA" id="ARBA00004514"/>
    </source>
</evidence>
<feature type="binding site" evidence="10">
    <location>
        <position position="46"/>
    </location>
    <ligand>
        <name>ATP</name>
        <dbReference type="ChEBI" id="CHEBI:30616"/>
    </ligand>
</feature>
<dbReference type="InterPro" id="IPR028885">
    <property type="entry name" value="MOCS3/Uba4"/>
</dbReference>
<keyword evidence="7 10" id="KW-0862">Zinc</keyword>
<feature type="binding site" evidence="10">
    <location>
        <position position="91"/>
    </location>
    <ligand>
        <name>ATP</name>
        <dbReference type="ChEBI" id="CHEBI:30616"/>
    </ligand>
</feature>
<comment type="cofactor">
    <cofactor evidence="10">
        <name>Zn(2+)</name>
        <dbReference type="ChEBI" id="CHEBI:29105"/>
    </cofactor>
    <text evidence="10">Binds 1 zinc ion per subunit.</text>
</comment>
<name>A0A077ZZ82_STYLE</name>
<evidence type="ECO:0000256" key="5">
    <source>
        <dbReference type="ARBA" id="ARBA00022723"/>
    </source>
</evidence>
<dbReference type="GO" id="GO:0002143">
    <property type="term" value="P:tRNA wobble position uridine thiolation"/>
    <property type="evidence" value="ECO:0007669"/>
    <property type="project" value="InterPro"/>
</dbReference>
<dbReference type="UniPathway" id="UPA00988"/>
<dbReference type="EC" id="2.7.7.-" evidence="10"/>
<dbReference type="EC" id="2.8.1.-" evidence="10"/>
<feature type="active site" description="Glycyl thioester intermediate; for adenylyltransferase activity" evidence="10">
    <location>
        <position position="193"/>
    </location>
</feature>
<keyword evidence="2 10" id="KW-0963">Cytoplasm</keyword>
<dbReference type="AlphaFoldDB" id="A0A077ZZ82"/>
<dbReference type="OrthoDB" id="10261062at2759"/>
<feature type="binding site" evidence="10">
    <location>
        <position position="67"/>
    </location>
    <ligand>
        <name>ATP</name>
        <dbReference type="ChEBI" id="CHEBI:30616"/>
    </ligand>
</feature>
<feature type="binding site" evidence="10">
    <location>
        <position position="176"/>
    </location>
    <ligand>
        <name>Zn(2+)</name>
        <dbReference type="ChEBI" id="CHEBI:29105"/>
    </ligand>
</feature>
<dbReference type="InterPro" id="IPR045886">
    <property type="entry name" value="ThiF/MoeB/HesA"/>
</dbReference>
<dbReference type="InterPro" id="IPR035985">
    <property type="entry name" value="Ubiquitin-activating_enz"/>
</dbReference>
<feature type="binding site" evidence="10">
    <location>
        <position position="179"/>
    </location>
    <ligand>
        <name>Zn(2+)</name>
        <dbReference type="ChEBI" id="CHEBI:29105"/>
    </ligand>
</feature>
<dbReference type="PROSITE" id="PS50206">
    <property type="entry name" value="RHODANESE_3"/>
    <property type="match status" value="1"/>
</dbReference>
<keyword evidence="3 10" id="KW-0808">Transferase</keyword>
<dbReference type="GO" id="GO:0046872">
    <property type="term" value="F:metal ion binding"/>
    <property type="evidence" value="ECO:0007669"/>
    <property type="project" value="UniProtKB-KW"/>
</dbReference>
<evidence type="ECO:0000256" key="2">
    <source>
        <dbReference type="ARBA" id="ARBA00022490"/>
    </source>
</evidence>
<dbReference type="CDD" id="cd00757">
    <property type="entry name" value="ThiF_MoeB_HesA_family"/>
    <property type="match status" value="1"/>
</dbReference>
<accession>A0A077ZZ82</accession>
<evidence type="ECO:0000313" key="12">
    <source>
        <dbReference type="EMBL" id="CDW73808.1"/>
    </source>
</evidence>
<dbReference type="SMART" id="SM00450">
    <property type="entry name" value="RHOD"/>
    <property type="match status" value="1"/>
</dbReference>
<dbReference type="InterPro" id="IPR000594">
    <property type="entry name" value="ThiF_NAD_FAD-bd"/>
</dbReference>
<dbReference type="GO" id="GO:0005829">
    <property type="term" value="C:cytosol"/>
    <property type="evidence" value="ECO:0007669"/>
    <property type="project" value="UniProtKB-SubCell"/>
</dbReference>
<dbReference type="InterPro" id="IPR001763">
    <property type="entry name" value="Rhodanese-like_dom"/>
</dbReference>
<feature type="active site" description="Cysteine persulfide intermediate; for sulfurtransferase activity" evidence="10">
    <location>
        <position position="359"/>
    </location>
</feature>
<feature type="binding site" evidence="10">
    <location>
        <begin position="74"/>
        <end position="78"/>
    </location>
    <ligand>
        <name>ATP</name>
        <dbReference type="ChEBI" id="CHEBI:30616"/>
    </ligand>
</feature>
<feature type="binding site" evidence="10">
    <location>
        <begin position="135"/>
        <end position="136"/>
    </location>
    <ligand>
        <name>ATP</name>
        <dbReference type="ChEBI" id="CHEBI:30616"/>
    </ligand>
</feature>
<keyword evidence="13" id="KW-1185">Reference proteome</keyword>
<dbReference type="PANTHER" id="PTHR10953">
    <property type="entry name" value="UBIQUITIN-ACTIVATING ENZYME E1"/>
    <property type="match status" value="1"/>
</dbReference>
<evidence type="ECO:0000256" key="7">
    <source>
        <dbReference type="ARBA" id="ARBA00022833"/>
    </source>
</evidence>
<comment type="subcellular location">
    <subcellularLocation>
        <location evidence="1">Cytoplasm</location>
        <location evidence="1">Cytosol</location>
    </subcellularLocation>
</comment>
<dbReference type="Pfam" id="PF00581">
    <property type="entry name" value="Rhodanese"/>
    <property type="match status" value="1"/>
</dbReference>
<evidence type="ECO:0000256" key="10">
    <source>
        <dbReference type="HAMAP-Rule" id="MF_03049"/>
    </source>
</evidence>
<evidence type="ECO:0000256" key="8">
    <source>
        <dbReference type="ARBA" id="ARBA00022840"/>
    </source>
</evidence>
<organism evidence="12 13">
    <name type="scientific">Stylonychia lemnae</name>
    <name type="common">Ciliate</name>
    <dbReference type="NCBI Taxonomy" id="5949"/>
    <lineage>
        <taxon>Eukaryota</taxon>
        <taxon>Sar</taxon>
        <taxon>Alveolata</taxon>
        <taxon>Ciliophora</taxon>
        <taxon>Intramacronucleata</taxon>
        <taxon>Spirotrichea</taxon>
        <taxon>Stichotrichia</taxon>
        <taxon>Sporadotrichida</taxon>
        <taxon>Oxytrichidae</taxon>
        <taxon>Stylonychinae</taxon>
        <taxon>Stylonychia</taxon>
    </lineage>
</organism>
<dbReference type="Proteomes" id="UP000039865">
    <property type="component" value="Unassembled WGS sequence"/>
</dbReference>
<sequence>MEQREVKELSNEEYMRYSRQLIMGSIGIEGQKKLKNAKVLIIGAGGLGSPASFYLSGAGVGTIGLVDGDIVDESNLHRQIIHTEDRVGINKTLSAKQQIAMFNRHIDVVTYQTHLTPENAREIVQDWDIVMDGSDNAKARYLINDICMILKKPLVSGSALQMEGQITVYGYNGGPCYRCMFPVPPPAHTVTNCADGGVLGVVPGIIGNLEALEIIKIILGFKDEQILTKRMIFFDAASMRFRNVKLRDRNPRCQVCGDEPSITDPSLIDYDDFCQTKCNKYALIQIPSENNITVEEFQKEYERLKEQADDIALVDVRGKIQYDIVSLPGSLNLPLKKMMEDPESIKKLTQEKKTVFIMCRRGNASKEATEFILKNLDIHNVKNVQGGIQEYITKIDPSLPIY</sequence>
<comment type="function">
    <text evidence="10">Plays a central role in 2-thiolation of mcm(5)S(2)U at tRNA wobble positions of cytosolic tRNA(Lys), tRNA(Glu) and tRNA(Gln). Acts by mediating the C-terminal thiocarboxylation of the sulfur carrier URM1. Its N-terminus first activates URM1 as acyl-adenylate (-COAMP), then the persulfide sulfur on the catalytic cysteine is transferred to URM1 to form thiocarboxylation (-COSH) of its C-terminus. The reaction probably involves hydrogen sulfide that is generated from the persulfide intermediate and that acts as nucleophile towards URM1. Subsequently, a transient disulfide bond is formed. Does not use thiosulfate as sulfur donor; NFS1 probably acting as a sulfur donor for thiocarboxylation reactions.</text>
</comment>
<dbReference type="GO" id="GO:0070566">
    <property type="term" value="F:adenylyltransferase activity"/>
    <property type="evidence" value="ECO:0007669"/>
    <property type="project" value="InterPro"/>
</dbReference>
<comment type="pathway">
    <text evidence="10">tRNA modification; 5-methoxycarbonylmethyl-2-thiouridine-tRNA biosynthesis.</text>
</comment>
<dbReference type="FunFam" id="3.40.50.720:FF:000033">
    <property type="entry name" value="Adenylyltransferase and sulfurtransferase MOCS3"/>
    <property type="match status" value="1"/>
</dbReference>
<dbReference type="SUPFAM" id="SSF69572">
    <property type="entry name" value="Activating enzymes of the ubiquitin-like proteins"/>
    <property type="match status" value="1"/>
</dbReference>
<dbReference type="OMA" id="IPDVGMD"/>
<dbReference type="GO" id="GO:0004792">
    <property type="term" value="F:thiosulfate-cyanide sulfurtransferase activity"/>
    <property type="evidence" value="ECO:0007669"/>
    <property type="project" value="TreeGrafter"/>
</dbReference>
<evidence type="ECO:0000256" key="3">
    <source>
        <dbReference type="ARBA" id="ARBA00022679"/>
    </source>
</evidence>
<feature type="binding site" evidence="10">
    <location>
        <position position="253"/>
    </location>
    <ligand>
        <name>Zn(2+)</name>
        <dbReference type="ChEBI" id="CHEBI:29105"/>
    </ligand>
</feature>
<feature type="binding site" evidence="10">
    <location>
        <position position="256"/>
    </location>
    <ligand>
        <name>Zn(2+)</name>
        <dbReference type="ChEBI" id="CHEBI:29105"/>
    </ligand>
</feature>
<dbReference type="NCBIfam" id="NF004281">
    <property type="entry name" value="PRK05690.1"/>
    <property type="match status" value="1"/>
</dbReference>
<dbReference type="Gene3D" id="3.40.50.720">
    <property type="entry name" value="NAD(P)-binding Rossmann-like Domain"/>
    <property type="match status" value="1"/>
</dbReference>
<dbReference type="InterPro" id="IPR036873">
    <property type="entry name" value="Rhodanese-like_dom_sf"/>
</dbReference>